<accession>A0AAV2YU88</accession>
<gene>
    <name evidence="1" type="ORF">N0F65_001006</name>
</gene>
<organism evidence="1 2">
    <name type="scientific">Lagenidium giganteum</name>
    <dbReference type="NCBI Taxonomy" id="4803"/>
    <lineage>
        <taxon>Eukaryota</taxon>
        <taxon>Sar</taxon>
        <taxon>Stramenopiles</taxon>
        <taxon>Oomycota</taxon>
        <taxon>Peronosporomycetes</taxon>
        <taxon>Pythiales</taxon>
        <taxon>Pythiaceae</taxon>
    </lineage>
</organism>
<dbReference type="EMBL" id="DAKRPA010000102">
    <property type="protein sequence ID" value="DAZ98587.1"/>
    <property type="molecule type" value="Genomic_DNA"/>
</dbReference>
<reference evidence="1" key="2">
    <citation type="journal article" date="2023" name="Microbiol Resour">
        <title>Decontamination and Annotation of the Draft Genome Sequence of the Oomycete Lagenidium giganteum ARSEF 373.</title>
        <authorList>
            <person name="Morgan W.R."/>
            <person name="Tartar A."/>
        </authorList>
    </citation>
    <scope>NUCLEOTIDE SEQUENCE</scope>
    <source>
        <strain evidence="1">ARSEF 373</strain>
    </source>
</reference>
<evidence type="ECO:0000313" key="1">
    <source>
        <dbReference type="EMBL" id="DAZ98587.1"/>
    </source>
</evidence>
<sequence length="90" mass="10409">MLTKVNQLDQQYQRKLLEKDQPDTTMLTCHFFDATHEQPAQAAQIGMRDRFNQALPNVFPYRLPSTVSKMEPCEIRKALERVYGLGDPVV</sequence>
<reference evidence="1" key="1">
    <citation type="submission" date="2022-11" db="EMBL/GenBank/DDBJ databases">
        <authorList>
            <person name="Morgan W.R."/>
            <person name="Tartar A."/>
        </authorList>
    </citation>
    <scope>NUCLEOTIDE SEQUENCE</scope>
    <source>
        <strain evidence="1">ARSEF 373</strain>
    </source>
</reference>
<dbReference type="Proteomes" id="UP001146120">
    <property type="component" value="Unassembled WGS sequence"/>
</dbReference>
<name>A0AAV2YU88_9STRA</name>
<proteinExistence type="predicted"/>
<keyword evidence="2" id="KW-1185">Reference proteome</keyword>
<dbReference type="AlphaFoldDB" id="A0AAV2YU88"/>
<protein>
    <submittedName>
        <fullName evidence="1">Uncharacterized protein</fullName>
    </submittedName>
</protein>
<evidence type="ECO:0000313" key="2">
    <source>
        <dbReference type="Proteomes" id="UP001146120"/>
    </source>
</evidence>
<comment type="caution">
    <text evidence="1">The sequence shown here is derived from an EMBL/GenBank/DDBJ whole genome shotgun (WGS) entry which is preliminary data.</text>
</comment>